<evidence type="ECO:0000313" key="1">
    <source>
        <dbReference type="EMBL" id="ETO34122.1"/>
    </source>
</evidence>
<gene>
    <name evidence="1" type="ORF">RFI_02973</name>
</gene>
<evidence type="ECO:0000313" key="2">
    <source>
        <dbReference type="Proteomes" id="UP000023152"/>
    </source>
</evidence>
<reference evidence="1 2" key="1">
    <citation type="journal article" date="2013" name="Curr. Biol.">
        <title>The Genome of the Foraminiferan Reticulomyxa filosa.</title>
        <authorList>
            <person name="Glockner G."/>
            <person name="Hulsmann N."/>
            <person name="Schleicher M."/>
            <person name="Noegel A.A."/>
            <person name="Eichinger L."/>
            <person name="Gallinger C."/>
            <person name="Pawlowski J."/>
            <person name="Sierra R."/>
            <person name="Euteneuer U."/>
            <person name="Pillet L."/>
            <person name="Moustafa A."/>
            <person name="Platzer M."/>
            <person name="Groth M."/>
            <person name="Szafranski K."/>
            <person name="Schliwa M."/>
        </authorList>
    </citation>
    <scope>NUCLEOTIDE SEQUENCE [LARGE SCALE GENOMIC DNA]</scope>
</reference>
<organism evidence="1 2">
    <name type="scientific">Reticulomyxa filosa</name>
    <dbReference type="NCBI Taxonomy" id="46433"/>
    <lineage>
        <taxon>Eukaryota</taxon>
        <taxon>Sar</taxon>
        <taxon>Rhizaria</taxon>
        <taxon>Retaria</taxon>
        <taxon>Foraminifera</taxon>
        <taxon>Monothalamids</taxon>
        <taxon>Reticulomyxidae</taxon>
        <taxon>Reticulomyxa</taxon>
    </lineage>
</organism>
<dbReference type="Proteomes" id="UP000023152">
    <property type="component" value="Unassembled WGS sequence"/>
</dbReference>
<name>X6P901_RETFI</name>
<accession>X6P901</accession>
<keyword evidence="2" id="KW-1185">Reference proteome</keyword>
<comment type="caution">
    <text evidence="1">The sequence shown here is derived from an EMBL/GenBank/DDBJ whole genome shotgun (WGS) entry which is preliminary data.</text>
</comment>
<dbReference type="AlphaFoldDB" id="X6P901"/>
<sequence length="212" mass="25890">MIKSLTILNELKMLYIMMIFINKWDIHFNYIKFVQYYYIVENHVILNLVMIKYNFNILNDAILILHKHERREESEMELYCGLKNVRLENIKEIKSVAKIYTSDQGCILHFHPSMRRSLAIFSCDVSWISPFKHEREILFSRSHFSQFYNERIVQGSISRTKKLLFEFEEWRNHPNNKIKYEEKKKEFMERRCCNHHINLFSIFFNGSQIFKT</sequence>
<protein>
    <submittedName>
        <fullName evidence="1">Uncharacterized protein</fullName>
    </submittedName>
</protein>
<dbReference type="EMBL" id="ASPP01002859">
    <property type="protein sequence ID" value="ETO34122.1"/>
    <property type="molecule type" value="Genomic_DNA"/>
</dbReference>
<dbReference type="OrthoDB" id="9990006at2759"/>
<proteinExistence type="predicted"/>